<dbReference type="AlphaFoldDB" id="A0A081D6B5"/>
<name>A0A081D6B5_NONUL</name>
<dbReference type="EMBL" id="BBLG01000001">
    <property type="protein sequence ID" value="GAK74461.1"/>
    <property type="molecule type" value="Genomic_DNA"/>
</dbReference>
<keyword evidence="1" id="KW-0175">Coiled coil</keyword>
<evidence type="ECO:0000313" key="3">
    <source>
        <dbReference type="Proteomes" id="UP000028980"/>
    </source>
</evidence>
<gene>
    <name evidence="2" type="ORF">JCM19296_39</name>
</gene>
<sequence length="303" mass="35851">MAKSSINIQPVKATSETHNLRKRTYDYVRQDLTSKNYNWGGFDKPLSEVYKEQQILYREKVGQKMQKKATPIREGVFLFKEDHTDEELLKVVKGVEQKFKIKAIQLSVHRDEGRWKNENGEKKWTPNYHAHVVFDWQDKKTGKSIKLNRQDMSSLQTYFSESLGMKRGIKSTKKHLGALEYKITQSRIESENWQMVIEDFKQEYKETGDQLSQLGSENHEEFKEYELLKKEIASKREKLKLAELTLKKIQNSIKIFKEKLNYNERIKLKVYDKLKNSNPSNEALFKKMEREMVSSNRNQSKGI</sequence>
<protein>
    <submittedName>
        <fullName evidence="2">Mobilization protein BmpH</fullName>
    </submittedName>
</protein>
<proteinExistence type="predicted"/>
<evidence type="ECO:0000313" key="2">
    <source>
        <dbReference type="EMBL" id="GAK74461.1"/>
    </source>
</evidence>
<accession>A0A081D6B5</accession>
<organism evidence="2 3">
    <name type="scientific">Nonlabens ulvanivorans</name>
    <name type="common">Persicivirga ulvanivorans</name>
    <dbReference type="NCBI Taxonomy" id="906888"/>
    <lineage>
        <taxon>Bacteria</taxon>
        <taxon>Pseudomonadati</taxon>
        <taxon>Bacteroidota</taxon>
        <taxon>Flavobacteriia</taxon>
        <taxon>Flavobacteriales</taxon>
        <taxon>Flavobacteriaceae</taxon>
        <taxon>Nonlabens</taxon>
    </lineage>
</organism>
<comment type="caution">
    <text evidence="2">The sequence shown here is derived from an EMBL/GenBank/DDBJ whole genome shotgun (WGS) entry which is preliminary data.</text>
</comment>
<dbReference type="Proteomes" id="UP000028980">
    <property type="component" value="Unassembled WGS sequence"/>
</dbReference>
<feature type="coiled-coil region" evidence="1">
    <location>
        <begin position="197"/>
        <end position="259"/>
    </location>
</feature>
<reference evidence="2 3" key="1">
    <citation type="journal article" date="2014" name="Genome Announc.">
        <title>Draft Genome Sequences of Marine Flavobacterium Nonlabens Strains NR17, NR24, NR27, NR32, NR33, and Ara13.</title>
        <authorList>
            <person name="Nakanishi M."/>
            <person name="Meirelles P."/>
            <person name="Suzuki R."/>
            <person name="Takatani N."/>
            <person name="Mino S."/>
            <person name="Suda W."/>
            <person name="Oshima K."/>
            <person name="Hattori M."/>
            <person name="Ohkuma M."/>
            <person name="Hosokawa M."/>
            <person name="Miyashita K."/>
            <person name="Thompson F.L."/>
            <person name="Niwa A."/>
            <person name="Sawabe T."/>
            <person name="Sawabe T."/>
        </authorList>
    </citation>
    <scope>NUCLEOTIDE SEQUENCE [LARGE SCALE GENOMIC DNA]</scope>
    <source>
        <strain evidence="3">JCM19296</strain>
    </source>
</reference>
<evidence type="ECO:0000256" key="1">
    <source>
        <dbReference type="SAM" id="Coils"/>
    </source>
</evidence>